<dbReference type="PROSITE" id="PS50280">
    <property type="entry name" value="SET"/>
    <property type="match status" value="1"/>
</dbReference>
<dbReference type="InterPro" id="IPR046341">
    <property type="entry name" value="SET_dom_sf"/>
</dbReference>
<dbReference type="PANTHER" id="PTHR47332:SF6">
    <property type="entry name" value="SET DOMAIN-CONTAINING PROTEIN"/>
    <property type="match status" value="1"/>
</dbReference>
<gene>
    <name evidence="3" type="ORF">BDQ12DRAFT_642222</name>
</gene>
<dbReference type="Gene3D" id="1.25.40.10">
    <property type="entry name" value="Tetratricopeptide repeat domain"/>
    <property type="match status" value="1"/>
</dbReference>
<organism evidence="3 4">
    <name type="scientific">Crucibulum laeve</name>
    <dbReference type="NCBI Taxonomy" id="68775"/>
    <lineage>
        <taxon>Eukaryota</taxon>
        <taxon>Fungi</taxon>
        <taxon>Dikarya</taxon>
        <taxon>Basidiomycota</taxon>
        <taxon>Agaricomycotina</taxon>
        <taxon>Agaricomycetes</taxon>
        <taxon>Agaricomycetidae</taxon>
        <taxon>Agaricales</taxon>
        <taxon>Agaricineae</taxon>
        <taxon>Nidulariaceae</taxon>
        <taxon>Crucibulum</taxon>
    </lineage>
</organism>
<dbReference type="SUPFAM" id="SSF82199">
    <property type="entry name" value="SET domain"/>
    <property type="match status" value="1"/>
</dbReference>
<dbReference type="AlphaFoldDB" id="A0A5C3MK45"/>
<accession>A0A5C3MK45</accession>
<dbReference type="Pfam" id="PF00856">
    <property type="entry name" value="SET"/>
    <property type="match status" value="1"/>
</dbReference>
<dbReference type="OrthoDB" id="265717at2759"/>
<protein>
    <recommendedName>
        <fullName evidence="2">SET domain-containing protein</fullName>
    </recommendedName>
</protein>
<dbReference type="Gene3D" id="2.170.270.10">
    <property type="entry name" value="SET domain"/>
    <property type="match status" value="1"/>
</dbReference>
<dbReference type="STRING" id="68775.A0A5C3MK45"/>
<dbReference type="SMART" id="SM00317">
    <property type="entry name" value="SET"/>
    <property type="match status" value="1"/>
</dbReference>
<reference evidence="3 4" key="1">
    <citation type="journal article" date="2019" name="Nat. Ecol. Evol.">
        <title>Megaphylogeny resolves global patterns of mushroom evolution.</title>
        <authorList>
            <person name="Varga T."/>
            <person name="Krizsan K."/>
            <person name="Foldi C."/>
            <person name="Dima B."/>
            <person name="Sanchez-Garcia M."/>
            <person name="Sanchez-Ramirez S."/>
            <person name="Szollosi G.J."/>
            <person name="Szarkandi J.G."/>
            <person name="Papp V."/>
            <person name="Albert L."/>
            <person name="Andreopoulos W."/>
            <person name="Angelini C."/>
            <person name="Antonin V."/>
            <person name="Barry K.W."/>
            <person name="Bougher N.L."/>
            <person name="Buchanan P."/>
            <person name="Buyck B."/>
            <person name="Bense V."/>
            <person name="Catcheside P."/>
            <person name="Chovatia M."/>
            <person name="Cooper J."/>
            <person name="Damon W."/>
            <person name="Desjardin D."/>
            <person name="Finy P."/>
            <person name="Geml J."/>
            <person name="Haridas S."/>
            <person name="Hughes K."/>
            <person name="Justo A."/>
            <person name="Karasinski D."/>
            <person name="Kautmanova I."/>
            <person name="Kiss B."/>
            <person name="Kocsube S."/>
            <person name="Kotiranta H."/>
            <person name="LaButti K.M."/>
            <person name="Lechner B.E."/>
            <person name="Liimatainen K."/>
            <person name="Lipzen A."/>
            <person name="Lukacs Z."/>
            <person name="Mihaltcheva S."/>
            <person name="Morgado L.N."/>
            <person name="Niskanen T."/>
            <person name="Noordeloos M.E."/>
            <person name="Ohm R.A."/>
            <person name="Ortiz-Santana B."/>
            <person name="Ovrebo C."/>
            <person name="Racz N."/>
            <person name="Riley R."/>
            <person name="Savchenko A."/>
            <person name="Shiryaev A."/>
            <person name="Soop K."/>
            <person name="Spirin V."/>
            <person name="Szebenyi C."/>
            <person name="Tomsovsky M."/>
            <person name="Tulloss R.E."/>
            <person name="Uehling J."/>
            <person name="Grigoriev I.V."/>
            <person name="Vagvolgyi C."/>
            <person name="Papp T."/>
            <person name="Martin F.M."/>
            <person name="Miettinen O."/>
            <person name="Hibbett D.S."/>
            <person name="Nagy L.G."/>
        </authorList>
    </citation>
    <scope>NUCLEOTIDE SEQUENCE [LARGE SCALE GENOMIC DNA]</scope>
    <source>
        <strain evidence="3 4">CBS 166.37</strain>
    </source>
</reference>
<proteinExistence type="predicted"/>
<dbReference type="EMBL" id="ML213590">
    <property type="protein sequence ID" value="TFK45063.1"/>
    <property type="molecule type" value="Genomic_DNA"/>
</dbReference>
<evidence type="ECO:0000313" key="3">
    <source>
        <dbReference type="EMBL" id="TFK45063.1"/>
    </source>
</evidence>
<dbReference type="InterPro" id="IPR011990">
    <property type="entry name" value="TPR-like_helical_dom_sf"/>
</dbReference>
<dbReference type="Proteomes" id="UP000308652">
    <property type="component" value="Unassembled WGS sequence"/>
</dbReference>
<dbReference type="CDD" id="cd20071">
    <property type="entry name" value="SET_SMYD"/>
    <property type="match status" value="1"/>
</dbReference>
<dbReference type="PANTHER" id="PTHR47332">
    <property type="entry name" value="SET DOMAIN-CONTAINING PROTEIN 5"/>
    <property type="match status" value="1"/>
</dbReference>
<feature type="compositionally biased region" description="Basic residues" evidence="1">
    <location>
        <begin position="383"/>
        <end position="399"/>
    </location>
</feature>
<evidence type="ECO:0000313" key="4">
    <source>
        <dbReference type="Proteomes" id="UP000308652"/>
    </source>
</evidence>
<sequence length="399" mass="44909">MEGPLKTWTYGAHTYVLNILSLPSTSSATPTTIATLLHPSMTPLLPPSPTSIPVLDSPCFEIKQTMYKGAGMFAARGICAGQVIIDEHPVIILPNKPLPLDSPAYDELEELVPEDKIVEMLTLTNCQDRKVCPSNVEGIARTNALRLAMRLPGDSKEWEPKERQYGGIFLKINRCNHSCGPNAAFRWNVDTLSAVLYAVRPISEGEEITITYADPTRSRAERIAHLEQNYGFTCDCPYCSRPQSSSIEEHINASDASRAQLGTWFALHPVFSKWMLDPCLPDDFVISSHLHALKLIEQEGMQGMEGPFLEDIAMCYAALGDKIEFMKWANRVIARCGIEDVEMVRKMKVLLQCVESIEEDDRRDRWSKARKAGKQGKSWGVRSRQKQRKSSKNQHSWHY</sequence>
<evidence type="ECO:0000256" key="1">
    <source>
        <dbReference type="SAM" id="MobiDB-lite"/>
    </source>
</evidence>
<dbReference type="InterPro" id="IPR053185">
    <property type="entry name" value="SET_domain_protein"/>
</dbReference>
<dbReference type="InterPro" id="IPR001214">
    <property type="entry name" value="SET_dom"/>
</dbReference>
<evidence type="ECO:0000259" key="2">
    <source>
        <dbReference type="PROSITE" id="PS50280"/>
    </source>
</evidence>
<name>A0A5C3MK45_9AGAR</name>
<feature type="region of interest" description="Disordered" evidence="1">
    <location>
        <begin position="364"/>
        <end position="399"/>
    </location>
</feature>
<feature type="domain" description="SET" evidence="2">
    <location>
        <begin position="58"/>
        <end position="213"/>
    </location>
</feature>
<keyword evidence="4" id="KW-1185">Reference proteome</keyword>